<dbReference type="PANTHER" id="PTHR45904:SF2">
    <property type="entry name" value="TRNA (URACIL-5-)-METHYLTRANSFERASE HOMOLOG A"/>
    <property type="match status" value="1"/>
</dbReference>
<evidence type="ECO:0000256" key="1">
    <source>
        <dbReference type="ARBA" id="ARBA00022884"/>
    </source>
</evidence>
<dbReference type="SUPFAM" id="SSF54928">
    <property type="entry name" value="RNA-binding domain, RBD"/>
    <property type="match status" value="1"/>
</dbReference>
<organism evidence="4 5">
    <name type="scientific">Molorchus minor</name>
    <dbReference type="NCBI Taxonomy" id="1323400"/>
    <lineage>
        <taxon>Eukaryota</taxon>
        <taxon>Metazoa</taxon>
        <taxon>Ecdysozoa</taxon>
        <taxon>Arthropoda</taxon>
        <taxon>Hexapoda</taxon>
        <taxon>Insecta</taxon>
        <taxon>Pterygota</taxon>
        <taxon>Neoptera</taxon>
        <taxon>Endopterygota</taxon>
        <taxon>Coleoptera</taxon>
        <taxon>Polyphaga</taxon>
        <taxon>Cucujiformia</taxon>
        <taxon>Chrysomeloidea</taxon>
        <taxon>Cerambycidae</taxon>
        <taxon>Lamiinae</taxon>
        <taxon>Monochamini</taxon>
        <taxon>Molorchus</taxon>
    </lineage>
</organism>
<reference evidence="4" key="1">
    <citation type="journal article" date="2023" name="Insect Mol. Biol.">
        <title>Genome sequencing provides insights into the evolution of gene families encoding plant cell wall-degrading enzymes in longhorned beetles.</title>
        <authorList>
            <person name="Shin N.R."/>
            <person name="Okamura Y."/>
            <person name="Kirsch R."/>
            <person name="Pauchet Y."/>
        </authorList>
    </citation>
    <scope>NUCLEOTIDE SEQUENCE</scope>
    <source>
        <strain evidence="4">MMC_N1</strain>
    </source>
</reference>
<comment type="caution">
    <text evidence="4">The sequence shown here is derived from an EMBL/GenBank/DDBJ whole genome shotgun (WGS) entry which is preliminary data.</text>
</comment>
<dbReference type="EMBL" id="JAPWTJ010000053">
    <property type="protein sequence ID" value="KAJ8983976.1"/>
    <property type="molecule type" value="Genomic_DNA"/>
</dbReference>
<name>A0ABQ9K083_9CUCU</name>
<dbReference type="SMART" id="SM00360">
    <property type="entry name" value="RRM"/>
    <property type="match status" value="1"/>
</dbReference>
<dbReference type="Gene3D" id="3.30.70.330">
    <property type="match status" value="1"/>
</dbReference>
<sequence>MIEIQDNESENLTIDSPKEENPYAYLDRDFSSENFKIIVKNLPKYYGLNEFRKLLNEKLKLSSNKIKTIRRNCPYAFVCFRNDEDRDKAIEVLSNFNWKGKQLQAMKAKAAPTH</sequence>
<dbReference type="PANTHER" id="PTHR45904">
    <property type="entry name" value="TRNA (URACIL-5-)-METHYLTRANSFERASE"/>
    <property type="match status" value="1"/>
</dbReference>
<dbReference type="InterPro" id="IPR000504">
    <property type="entry name" value="RRM_dom"/>
</dbReference>
<evidence type="ECO:0000256" key="2">
    <source>
        <dbReference type="PROSITE-ProRule" id="PRU00176"/>
    </source>
</evidence>
<dbReference type="PROSITE" id="PS50102">
    <property type="entry name" value="RRM"/>
    <property type="match status" value="1"/>
</dbReference>
<dbReference type="InterPro" id="IPR035979">
    <property type="entry name" value="RBD_domain_sf"/>
</dbReference>
<dbReference type="InterPro" id="IPR012677">
    <property type="entry name" value="Nucleotide-bd_a/b_plait_sf"/>
</dbReference>
<accession>A0ABQ9K083</accession>
<evidence type="ECO:0000313" key="4">
    <source>
        <dbReference type="EMBL" id="KAJ8983976.1"/>
    </source>
</evidence>
<proteinExistence type="predicted"/>
<evidence type="ECO:0000259" key="3">
    <source>
        <dbReference type="PROSITE" id="PS50102"/>
    </source>
</evidence>
<dbReference type="Proteomes" id="UP001162164">
    <property type="component" value="Unassembled WGS sequence"/>
</dbReference>
<dbReference type="InterPro" id="IPR045850">
    <property type="entry name" value="TRM2_met"/>
</dbReference>
<keyword evidence="1 2" id="KW-0694">RNA-binding</keyword>
<feature type="domain" description="RRM" evidence="3">
    <location>
        <begin position="35"/>
        <end position="110"/>
    </location>
</feature>
<protein>
    <recommendedName>
        <fullName evidence="3">RRM domain-containing protein</fullName>
    </recommendedName>
</protein>
<keyword evidence="5" id="KW-1185">Reference proteome</keyword>
<dbReference type="Pfam" id="PF00076">
    <property type="entry name" value="RRM_1"/>
    <property type="match status" value="1"/>
</dbReference>
<gene>
    <name evidence="4" type="ORF">NQ317_008680</name>
</gene>
<evidence type="ECO:0000313" key="5">
    <source>
        <dbReference type="Proteomes" id="UP001162164"/>
    </source>
</evidence>